<proteinExistence type="predicted"/>
<accession>A0ABX1BJ89</accession>
<organism evidence="6 7">
    <name type="scientific">Nonomuraea composti</name>
    <dbReference type="NCBI Taxonomy" id="2720023"/>
    <lineage>
        <taxon>Bacteria</taxon>
        <taxon>Bacillati</taxon>
        <taxon>Actinomycetota</taxon>
        <taxon>Actinomycetes</taxon>
        <taxon>Streptosporangiales</taxon>
        <taxon>Streptosporangiaceae</taxon>
        <taxon>Nonomuraea</taxon>
    </lineage>
</organism>
<name>A0ABX1BJ89_9ACTN</name>
<evidence type="ECO:0000256" key="1">
    <source>
        <dbReference type="ARBA" id="ARBA00004141"/>
    </source>
</evidence>
<dbReference type="Pfam" id="PF13564">
    <property type="entry name" value="DoxX_2"/>
    <property type="match status" value="1"/>
</dbReference>
<evidence type="ECO:0000256" key="5">
    <source>
        <dbReference type="SAM" id="Phobius"/>
    </source>
</evidence>
<sequence length="127" mass="14205">MYALSGPLWYALPDPIWPVAVLAFIQAGDAVMCIKPMPFIAQCFEDVNWPRRYWWMMPPLKFAAAAGLIIGIWLPYLAALTCAALVLYFIVAISMHIMARDFGRNLFLNATGMLLICIATGVYSFLP</sequence>
<dbReference type="RefSeq" id="WP_168016025.1">
    <property type="nucleotide sequence ID" value="NZ_JAATEP010000032.1"/>
</dbReference>
<evidence type="ECO:0000256" key="4">
    <source>
        <dbReference type="ARBA" id="ARBA00023136"/>
    </source>
</evidence>
<protein>
    <recommendedName>
        <fullName evidence="8">DoxX family protein</fullName>
    </recommendedName>
</protein>
<evidence type="ECO:0008006" key="8">
    <source>
        <dbReference type="Google" id="ProtNLM"/>
    </source>
</evidence>
<evidence type="ECO:0000256" key="2">
    <source>
        <dbReference type="ARBA" id="ARBA00022692"/>
    </source>
</evidence>
<keyword evidence="7" id="KW-1185">Reference proteome</keyword>
<keyword evidence="3 5" id="KW-1133">Transmembrane helix</keyword>
<gene>
    <name evidence="6" type="ORF">HCN51_36330</name>
</gene>
<evidence type="ECO:0000313" key="7">
    <source>
        <dbReference type="Proteomes" id="UP000696294"/>
    </source>
</evidence>
<feature type="transmembrane region" description="Helical" evidence="5">
    <location>
        <begin position="106"/>
        <end position="126"/>
    </location>
</feature>
<dbReference type="Proteomes" id="UP000696294">
    <property type="component" value="Unassembled WGS sequence"/>
</dbReference>
<comment type="subcellular location">
    <subcellularLocation>
        <location evidence="1">Membrane</location>
        <topology evidence="1">Multi-pass membrane protein</topology>
    </subcellularLocation>
</comment>
<comment type="caution">
    <text evidence="6">The sequence shown here is derived from an EMBL/GenBank/DDBJ whole genome shotgun (WGS) entry which is preliminary data.</text>
</comment>
<dbReference type="EMBL" id="JAATEP010000032">
    <property type="protein sequence ID" value="NJP94843.1"/>
    <property type="molecule type" value="Genomic_DNA"/>
</dbReference>
<keyword evidence="4 5" id="KW-0472">Membrane</keyword>
<evidence type="ECO:0000313" key="6">
    <source>
        <dbReference type="EMBL" id="NJP94843.1"/>
    </source>
</evidence>
<keyword evidence="2 5" id="KW-0812">Transmembrane</keyword>
<feature type="transmembrane region" description="Helical" evidence="5">
    <location>
        <begin position="78"/>
        <end position="99"/>
    </location>
</feature>
<evidence type="ECO:0000256" key="3">
    <source>
        <dbReference type="ARBA" id="ARBA00022989"/>
    </source>
</evidence>
<reference evidence="6 7" key="1">
    <citation type="submission" date="2020-03" db="EMBL/GenBank/DDBJ databases">
        <title>WGS of actinomycetes isolated from Thailand.</title>
        <authorList>
            <person name="Thawai C."/>
        </authorList>
    </citation>
    <scope>NUCLEOTIDE SEQUENCE [LARGE SCALE GENOMIC DNA]</scope>
    <source>
        <strain evidence="6 7">FMUSA5-5</strain>
    </source>
</reference>
<dbReference type="InterPro" id="IPR032808">
    <property type="entry name" value="DoxX"/>
</dbReference>